<comment type="similarity">
    <text evidence="1 3">Belongs to the short-chain dehydrogenases/reductases (SDR) family.</text>
</comment>
<name>A0A1E5HAM5_9ENTE</name>
<evidence type="ECO:0000313" key="5">
    <source>
        <dbReference type="EMBL" id="OEG21876.1"/>
    </source>
</evidence>
<dbReference type="AlphaFoldDB" id="A0A1E5HAM5"/>
<dbReference type="InterPro" id="IPR036291">
    <property type="entry name" value="NAD(P)-bd_dom_sf"/>
</dbReference>
<evidence type="ECO:0000313" key="6">
    <source>
        <dbReference type="Proteomes" id="UP000094469"/>
    </source>
</evidence>
<accession>A0A1E5HAM5</accession>
<dbReference type="PRINTS" id="PR00080">
    <property type="entry name" value="SDRFAMILY"/>
</dbReference>
<dbReference type="InterPro" id="IPR057326">
    <property type="entry name" value="KR_dom"/>
</dbReference>
<dbReference type="Proteomes" id="UP000094469">
    <property type="component" value="Unassembled WGS sequence"/>
</dbReference>
<dbReference type="CDD" id="cd05233">
    <property type="entry name" value="SDR_c"/>
    <property type="match status" value="1"/>
</dbReference>
<proteinExistence type="inferred from homology"/>
<evidence type="ECO:0000256" key="1">
    <source>
        <dbReference type="ARBA" id="ARBA00006484"/>
    </source>
</evidence>
<sequence length="265" mass="28282">MSWLEVEKKTVIVTGGSSGIGAAIVKELCHLGVKVVNTDLQEGTFEHENLSFIQTDVTSRVSVEQAVKSTIDMFGKIDALVNNAGINIPALLADTNQLDSPYELNDALFEKMVNINQKGVYLMSQAVSRYLIKEGAGVIINMSSESGLEGSEGQSCYAATKAAINSFTRSWSKELGKLGIRVVGIAPGIMEETGLRTASYESALAYTRGKTVDEIRAGYSQTSTIPLGRSGKLVEVADLVVYLISDRSSYLSGVTINVAGGKTRG</sequence>
<protein>
    <submittedName>
        <fullName evidence="5">Sorbitol-6-phosphate 2-dehydrogenase</fullName>
    </submittedName>
</protein>
<dbReference type="PROSITE" id="PS00061">
    <property type="entry name" value="ADH_SHORT"/>
    <property type="match status" value="1"/>
</dbReference>
<feature type="domain" description="Ketoreductase" evidence="4">
    <location>
        <begin position="9"/>
        <end position="192"/>
    </location>
</feature>
<dbReference type="NCBIfam" id="NF004817">
    <property type="entry name" value="PRK06171.1"/>
    <property type="match status" value="1"/>
</dbReference>
<dbReference type="PRINTS" id="PR00081">
    <property type="entry name" value="GDHRDH"/>
</dbReference>
<evidence type="ECO:0000259" key="4">
    <source>
        <dbReference type="SMART" id="SM00822"/>
    </source>
</evidence>
<dbReference type="SUPFAM" id="SSF51735">
    <property type="entry name" value="NAD(P)-binding Rossmann-fold domains"/>
    <property type="match status" value="1"/>
</dbReference>
<dbReference type="GO" id="GO:0016616">
    <property type="term" value="F:oxidoreductase activity, acting on the CH-OH group of donors, NAD or NADP as acceptor"/>
    <property type="evidence" value="ECO:0007669"/>
    <property type="project" value="UniProtKB-ARBA"/>
</dbReference>
<dbReference type="GO" id="GO:0048038">
    <property type="term" value="F:quinone binding"/>
    <property type="evidence" value="ECO:0007669"/>
    <property type="project" value="TreeGrafter"/>
</dbReference>
<dbReference type="Pfam" id="PF00106">
    <property type="entry name" value="adh_short"/>
    <property type="match status" value="1"/>
</dbReference>
<dbReference type="GO" id="GO:0008206">
    <property type="term" value="P:bile acid metabolic process"/>
    <property type="evidence" value="ECO:0007669"/>
    <property type="project" value="UniProtKB-ARBA"/>
</dbReference>
<gene>
    <name evidence="5" type="ORF">BCR24_06215</name>
</gene>
<keyword evidence="6" id="KW-1185">Reference proteome</keyword>
<dbReference type="PANTHER" id="PTHR42760">
    <property type="entry name" value="SHORT-CHAIN DEHYDROGENASES/REDUCTASES FAMILY MEMBER"/>
    <property type="match status" value="1"/>
</dbReference>
<dbReference type="SMART" id="SM00822">
    <property type="entry name" value="PKS_KR"/>
    <property type="match status" value="1"/>
</dbReference>
<evidence type="ECO:0000256" key="3">
    <source>
        <dbReference type="RuleBase" id="RU000363"/>
    </source>
</evidence>
<dbReference type="GO" id="GO:0006633">
    <property type="term" value="P:fatty acid biosynthetic process"/>
    <property type="evidence" value="ECO:0007669"/>
    <property type="project" value="TreeGrafter"/>
</dbReference>
<dbReference type="Gene3D" id="3.40.50.720">
    <property type="entry name" value="NAD(P)-binding Rossmann-like Domain"/>
    <property type="match status" value="1"/>
</dbReference>
<dbReference type="EMBL" id="MIKC01000038">
    <property type="protein sequence ID" value="OEG21876.1"/>
    <property type="molecule type" value="Genomic_DNA"/>
</dbReference>
<dbReference type="RefSeq" id="WP_069640858.1">
    <property type="nucleotide sequence ID" value="NZ_JAFBEZ010000004.1"/>
</dbReference>
<dbReference type="OrthoDB" id="9803333at2"/>
<keyword evidence="2" id="KW-0560">Oxidoreductase</keyword>
<comment type="caution">
    <text evidence="5">The sequence shown here is derived from an EMBL/GenBank/DDBJ whole genome shotgun (WGS) entry which is preliminary data.</text>
</comment>
<organism evidence="5 6">
    <name type="scientific">Enterococcus ureilyticus</name>
    <dbReference type="NCBI Taxonomy" id="1131292"/>
    <lineage>
        <taxon>Bacteria</taxon>
        <taxon>Bacillati</taxon>
        <taxon>Bacillota</taxon>
        <taxon>Bacilli</taxon>
        <taxon>Lactobacillales</taxon>
        <taxon>Enterococcaceae</taxon>
        <taxon>Enterococcus</taxon>
    </lineage>
</organism>
<evidence type="ECO:0000256" key="2">
    <source>
        <dbReference type="ARBA" id="ARBA00023002"/>
    </source>
</evidence>
<dbReference type="FunFam" id="3.40.50.720:FF:000084">
    <property type="entry name" value="Short-chain dehydrogenase reductase"/>
    <property type="match status" value="1"/>
</dbReference>
<reference evidence="6" key="1">
    <citation type="submission" date="2016-09" db="EMBL/GenBank/DDBJ databases">
        <authorList>
            <person name="Gulvik C.A."/>
        </authorList>
    </citation>
    <scope>NUCLEOTIDE SEQUENCE [LARGE SCALE GENOMIC DNA]</scope>
    <source>
        <strain evidence="6">LMG 26676</strain>
    </source>
</reference>
<dbReference type="InterPro" id="IPR020904">
    <property type="entry name" value="Sc_DH/Rdtase_CS"/>
</dbReference>
<dbReference type="STRING" id="1131292.BCR24_06215"/>
<dbReference type="InterPro" id="IPR002347">
    <property type="entry name" value="SDR_fam"/>
</dbReference>
<dbReference type="PANTHER" id="PTHR42760:SF133">
    <property type="entry name" value="3-OXOACYL-[ACYL-CARRIER-PROTEIN] REDUCTASE"/>
    <property type="match status" value="1"/>
</dbReference>